<accession>A0A8H4U3V1</accession>
<evidence type="ECO:0000313" key="1">
    <source>
        <dbReference type="EMBL" id="KAF4969296.1"/>
    </source>
</evidence>
<keyword evidence="2" id="KW-1185">Reference proteome</keyword>
<protein>
    <submittedName>
        <fullName evidence="1">Uncharacterized protein</fullName>
    </submittedName>
</protein>
<name>A0A8H4U3V1_9HYPO</name>
<reference evidence="1" key="2">
    <citation type="submission" date="2020-05" db="EMBL/GenBank/DDBJ databases">
        <authorList>
            <person name="Kim H.-S."/>
            <person name="Proctor R.H."/>
            <person name="Brown D.W."/>
        </authorList>
    </citation>
    <scope>NUCLEOTIDE SEQUENCE</scope>
    <source>
        <strain evidence="1">NRRL 20472</strain>
    </source>
</reference>
<evidence type="ECO:0000313" key="2">
    <source>
        <dbReference type="Proteomes" id="UP000622797"/>
    </source>
</evidence>
<dbReference type="EMBL" id="JABEXW010000166">
    <property type="protein sequence ID" value="KAF4969296.1"/>
    <property type="molecule type" value="Genomic_DNA"/>
</dbReference>
<dbReference type="Proteomes" id="UP000622797">
    <property type="component" value="Unassembled WGS sequence"/>
</dbReference>
<organism evidence="1 2">
    <name type="scientific">Fusarium sarcochroum</name>
    <dbReference type="NCBI Taxonomy" id="1208366"/>
    <lineage>
        <taxon>Eukaryota</taxon>
        <taxon>Fungi</taxon>
        <taxon>Dikarya</taxon>
        <taxon>Ascomycota</taxon>
        <taxon>Pezizomycotina</taxon>
        <taxon>Sordariomycetes</taxon>
        <taxon>Hypocreomycetidae</taxon>
        <taxon>Hypocreales</taxon>
        <taxon>Nectriaceae</taxon>
        <taxon>Fusarium</taxon>
        <taxon>Fusarium lateritium species complex</taxon>
    </lineage>
</organism>
<gene>
    <name evidence="1" type="ORF">FSARC_3451</name>
</gene>
<comment type="caution">
    <text evidence="1">The sequence shown here is derived from an EMBL/GenBank/DDBJ whole genome shotgun (WGS) entry which is preliminary data.</text>
</comment>
<dbReference type="AlphaFoldDB" id="A0A8H4U3V1"/>
<reference evidence="1" key="1">
    <citation type="journal article" date="2020" name="BMC Genomics">
        <title>Correction to: Identification and distribution of gene clusters required for synthesis of sphingolipid metabolism inhibitors in diverse species of the filamentous fungus Fusarium.</title>
        <authorList>
            <person name="Kim H.S."/>
            <person name="Lohmar J.M."/>
            <person name="Busman M."/>
            <person name="Brown D.W."/>
            <person name="Naumann T.A."/>
            <person name="Divon H.H."/>
            <person name="Lysoe E."/>
            <person name="Uhlig S."/>
            <person name="Proctor R.H."/>
        </authorList>
    </citation>
    <scope>NUCLEOTIDE SEQUENCE</scope>
    <source>
        <strain evidence="1">NRRL 20472</strain>
    </source>
</reference>
<proteinExistence type="predicted"/>
<sequence length="158" mass="18170">MSDPYGVFPNAEELPIARQRAWDKANEMYGDQRLIEHVCGPFEVMVPDHVDFDRLVSAHLPHLHDNWIDDWFKVSGAVSASGHRTLIVDCTDRVDVGELKYWKYLKKIWYRMRYHPSIARRIALVYARLAAGLVQFIQVRSIINSRRISDGSALGCDG</sequence>